<dbReference type="InterPro" id="IPR002184">
    <property type="entry name" value="7TM_GPCR_serpentine_rcpt_Srb"/>
</dbReference>
<dbReference type="EMBL" id="CADEPM010000004">
    <property type="protein sequence ID" value="CAB3405408.1"/>
    <property type="molecule type" value="Genomic_DNA"/>
</dbReference>
<dbReference type="AlphaFoldDB" id="A0A8S1F043"/>
<dbReference type="GO" id="GO:0016020">
    <property type="term" value="C:membrane"/>
    <property type="evidence" value="ECO:0007669"/>
    <property type="project" value="UniProtKB-SubCell"/>
</dbReference>
<name>A0A8S1F043_9PELO</name>
<evidence type="ECO:0000256" key="2">
    <source>
        <dbReference type="ARBA" id="ARBA00006860"/>
    </source>
</evidence>
<feature type="transmembrane region" description="Helical" evidence="6">
    <location>
        <begin position="188"/>
        <end position="209"/>
    </location>
</feature>
<feature type="transmembrane region" description="Helical" evidence="6">
    <location>
        <begin position="103"/>
        <end position="125"/>
    </location>
</feature>
<keyword evidence="4 6" id="KW-1133">Transmembrane helix</keyword>
<feature type="transmembrane region" description="Helical" evidence="6">
    <location>
        <begin position="145"/>
        <end position="165"/>
    </location>
</feature>
<evidence type="ECO:0000313" key="7">
    <source>
        <dbReference type="EMBL" id="CAB3405408.1"/>
    </source>
</evidence>
<evidence type="ECO:0000313" key="8">
    <source>
        <dbReference type="Proteomes" id="UP000494206"/>
    </source>
</evidence>
<keyword evidence="5 6" id="KW-0472">Membrane</keyword>
<comment type="similarity">
    <text evidence="2">Belongs to the nematode receptor-like protein srb family.</text>
</comment>
<dbReference type="PANTHER" id="PTHR31216:SF11">
    <property type="entry name" value="SERPENTINE RECEPTOR CLASS BETA-16-RELATED"/>
    <property type="match status" value="1"/>
</dbReference>
<gene>
    <name evidence="7" type="ORF">CBOVIS_LOCUS7606</name>
</gene>
<evidence type="ECO:0000256" key="6">
    <source>
        <dbReference type="SAM" id="Phobius"/>
    </source>
</evidence>
<protein>
    <submittedName>
        <fullName evidence="7">Uncharacterized protein</fullName>
    </submittedName>
</protein>
<keyword evidence="3 6" id="KW-0812">Transmembrane</keyword>
<comment type="caution">
    <text evidence="7">The sequence shown here is derived from an EMBL/GenBank/DDBJ whole genome shotgun (WGS) entry which is preliminary data.</text>
</comment>
<dbReference type="PANTHER" id="PTHR31216">
    <property type="entry name" value="SERPENTINE RECEPTOR CLASS BETA-1-RELATED-RELATED"/>
    <property type="match status" value="1"/>
</dbReference>
<keyword evidence="8" id="KW-1185">Reference proteome</keyword>
<evidence type="ECO:0000256" key="3">
    <source>
        <dbReference type="ARBA" id="ARBA00022692"/>
    </source>
</evidence>
<evidence type="ECO:0000256" key="1">
    <source>
        <dbReference type="ARBA" id="ARBA00004141"/>
    </source>
</evidence>
<dbReference type="OrthoDB" id="5805206at2759"/>
<dbReference type="GO" id="GO:0007606">
    <property type="term" value="P:sensory perception of chemical stimulus"/>
    <property type="evidence" value="ECO:0007669"/>
    <property type="project" value="InterPro"/>
</dbReference>
<dbReference type="GO" id="GO:0004930">
    <property type="term" value="F:G protein-coupled receptor activity"/>
    <property type="evidence" value="ECO:0007669"/>
    <property type="project" value="InterPro"/>
</dbReference>
<feature type="transmembrane region" description="Helical" evidence="6">
    <location>
        <begin position="243"/>
        <end position="262"/>
    </location>
</feature>
<accession>A0A8S1F043</accession>
<dbReference type="InterPro" id="IPR000344">
    <property type="entry name" value="7TM_GPCR_serpentine_rcpt_Sra"/>
</dbReference>
<feature type="transmembrane region" description="Helical" evidence="6">
    <location>
        <begin position="59"/>
        <end position="83"/>
    </location>
</feature>
<feature type="transmembrane region" description="Helical" evidence="6">
    <location>
        <begin position="24"/>
        <end position="47"/>
    </location>
</feature>
<feature type="transmembrane region" description="Helical" evidence="6">
    <location>
        <begin position="282"/>
        <end position="302"/>
    </location>
</feature>
<dbReference type="Proteomes" id="UP000494206">
    <property type="component" value="Unassembled WGS sequence"/>
</dbReference>
<dbReference type="Pfam" id="PF02117">
    <property type="entry name" value="7TM_GPCR_Sra"/>
    <property type="match status" value="1"/>
</dbReference>
<organism evidence="7 8">
    <name type="scientific">Caenorhabditis bovis</name>
    <dbReference type="NCBI Taxonomy" id="2654633"/>
    <lineage>
        <taxon>Eukaryota</taxon>
        <taxon>Metazoa</taxon>
        <taxon>Ecdysozoa</taxon>
        <taxon>Nematoda</taxon>
        <taxon>Chromadorea</taxon>
        <taxon>Rhabditida</taxon>
        <taxon>Rhabditina</taxon>
        <taxon>Rhabditomorpha</taxon>
        <taxon>Rhabditoidea</taxon>
        <taxon>Rhabditidae</taxon>
        <taxon>Peloderinae</taxon>
        <taxon>Caenorhabditis</taxon>
    </lineage>
</organism>
<comment type="subcellular location">
    <subcellularLocation>
        <location evidence="1">Membrane</location>
        <topology evidence="1">Multi-pass membrane protein</topology>
    </subcellularLocation>
</comment>
<proteinExistence type="inferred from homology"/>
<reference evidence="7 8" key="1">
    <citation type="submission" date="2020-04" db="EMBL/GenBank/DDBJ databases">
        <authorList>
            <person name="Laetsch R D."/>
            <person name="Stevens L."/>
            <person name="Kumar S."/>
            <person name="Blaxter L. M."/>
        </authorList>
    </citation>
    <scope>NUCLEOTIDE SEQUENCE [LARGE SCALE GENOMIC DNA]</scope>
</reference>
<evidence type="ECO:0000256" key="4">
    <source>
        <dbReference type="ARBA" id="ARBA00022989"/>
    </source>
</evidence>
<evidence type="ECO:0000256" key="5">
    <source>
        <dbReference type="ARBA" id="ARBA00023136"/>
    </source>
</evidence>
<sequence length="339" mass="39417">MSTNETAYCVEVLAATVFYVPYQLYYLTCTIFSIISLFLIVYFLRVYIWKSTFHPSFKILTAIYFLATFCHSLCFIAGSVMLLERILSYAEPCDITFRRIPYTLVHYPLACSLAVGLLTQTILVFERLVATIKHENYEHFYSRFYLFLFLILTVVFPCFAIIWIYRHGDFGQPVISILSPPANVENGLGRGFILAFFISFAALAILIYLQIANRRLERRLDFSLSGKFQIHENVRTTSFITRILILNMIITILYSGGVFALRNYRFEALENNKPFGHFLRNLFYLHPLNAVVVPTMSIMHVARMKRKRVKTSTDHIRMPSKGKEAAEAYLKMLRDQWSQ</sequence>